<dbReference type="Proteomes" id="UP000321353">
    <property type="component" value="Chromosome"/>
</dbReference>
<evidence type="ECO:0000313" key="1">
    <source>
        <dbReference type="EMBL" id="QEF96257.1"/>
    </source>
</evidence>
<proteinExistence type="predicted"/>
<accession>A0A5B9MAK5</accession>
<dbReference type="AlphaFoldDB" id="A0A5B9MAK5"/>
<keyword evidence="2" id="KW-1185">Reference proteome</keyword>
<dbReference type="RefSeq" id="WP_147866095.1">
    <property type="nucleotide sequence ID" value="NZ_CP036264.1"/>
</dbReference>
<protein>
    <recommendedName>
        <fullName evidence="3">Nucleotide-diphospho-sugar transferase</fullName>
    </recommendedName>
</protein>
<reference evidence="1 2" key="1">
    <citation type="submission" date="2019-02" db="EMBL/GenBank/DDBJ databases">
        <title>Planctomycetal bacteria perform biofilm scaping via a novel small molecule.</title>
        <authorList>
            <person name="Jeske O."/>
            <person name="Boedeker C."/>
            <person name="Wiegand S."/>
            <person name="Breitling P."/>
            <person name="Kallscheuer N."/>
            <person name="Jogler M."/>
            <person name="Rohde M."/>
            <person name="Petersen J."/>
            <person name="Medema M.H."/>
            <person name="Surup F."/>
            <person name="Jogler C."/>
        </authorList>
    </citation>
    <scope>NUCLEOTIDE SEQUENCE [LARGE SCALE GENOMIC DNA]</scope>
    <source>
        <strain evidence="1 2">Mal15</strain>
    </source>
</reference>
<sequence>MKRPIVFVHCGRGEHLHLATRQAKLHNPDSPIVLLGDDSNRSLRFVDQHYCTSDYFDAAARFAERYAHHSRNRVDWERFCFERWFILNEWMDKQGCQSAWIFDSDVLVYSDLDDVAGHFADDALAYCSCSGHAMLVAKRSGLHAFCRFCESMYEPAAEKQQRLVDYAKSQLELDGQGVSDMTALVWFREESPLPIGNLSYPTDGRFFDDNICLSQGYEVADRKRIRWRDGVPYATDAATGDLVGMHAIHFQGNAKKLMPAYSSQPDFTVLGSYLRRKLHSPLHRIRRKFAKVRASQAA</sequence>
<dbReference type="KEGG" id="smam:Mal15_02840"/>
<evidence type="ECO:0000313" key="2">
    <source>
        <dbReference type="Proteomes" id="UP000321353"/>
    </source>
</evidence>
<name>A0A5B9MAK5_9BACT</name>
<organism evidence="1 2">
    <name type="scientific">Stieleria maiorica</name>
    <dbReference type="NCBI Taxonomy" id="2795974"/>
    <lineage>
        <taxon>Bacteria</taxon>
        <taxon>Pseudomonadati</taxon>
        <taxon>Planctomycetota</taxon>
        <taxon>Planctomycetia</taxon>
        <taxon>Pirellulales</taxon>
        <taxon>Pirellulaceae</taxon>
        <taxon>Stieleria</taxon>
    </lineage>
</organism>
<dbReference type="EMBL" id="CP036264">
    <property type="protein sequence ID" value="QEF96257.1"/>
    <property type="molecule type" value="Genomic_DNA"/>
</dbReference>
<gene>
    <name evidence="1" type="ORF">Mal15_02840</name>
</gene>
<evidence type="ECO:0008006" key="3">
    <source>
        <dbReference type="Google" id="ProtNLM"/>
    </source>
</evidence>